<feature type="domain" description="G-protein coupled receptors family 1 profile" evidence="7">
    <location>
        <begin position="64"/>
        <end position="195"/>
    </location>
</feature>
<feature type="chain" id="PRO_5015501068" description="G-protein coupled receptors family 1 profile domain-containing protein" evidence="6">
    <location>
        <begin position="25"/>
        <end position="195"/>
    </location>
</feature>
<keyword evidence="9" id="KW-1185">Reference proteome</keyword>
<feature type="transmembrane region" description="Helical" evidence="5">
    <location>
        <begin position="48"/>
        <end position="74"/>
    </location>
</feature>
<dbReference type="AlphaFoldDB" id="A0A2T7P3Y7"/>
<feature type="transmembrane region" description="Helical" evidence="5">
    <location>
        <begin position="86"/>
        <end position="109"/>
    </location>
</feature>
<dbReference type="Proteomes" id="UP000245119">
    <property type="component" value="Linkage Group LG6"/>
</dbReference>
<dbReference type="EMBL" id="PZQS01000006">
    <property type="protein sequence ID" value="PVD28134.1"/>
    <property type="molecule type" value="Genomic_DNA"/>
</dbReference>
<reference evidence="8 9" key="1">
    <citation type="submission" date="2018-04" db="EMBL/GenBank/DDBJ databases">
        <title>The genome of golden apple snail Pomacea canaliculata provides insight into stress tolerance and invasive adaptation.</title>
        <authorList>
            <person name="Liu C."/>
            <person name="Liu B."/>
            <person name="Ren Y."/>
            <person name="Zhang Y."/>
            <person name="Wang H."/>
            <person name="Li S."/>
            <person name="Jiang F."/>
            <person name="Yin L."/>
            <person name="Zhang G."/>
            <person name="Qian W."/>
            <person name="Fan W."/>
        </authorList>
    </citation>
    <scope>NUCLEOTIDE SEQUENCE [LARGE SCALE GENOMIC DNA]</scope>
    <source>
        <strain evidence="8">SZHN2017</strain>
        <tissue evidence="8">Muscle</tissue>
    </source>
</reference>
<accession>A0A2T7P3Y7</accession>
<proteinExistence type="predicted"/>
<evidence type="ECO:0000256" key="5">
    <source>
        <dbReference type="SAM" id="Phobius"/>
    </source>
</evidence>
<comment type="caution">
    <text evidence="8">The sequence shown here is derived from an EMBL/GenBank/DDBJ whole genome shotgun (WGS) entry which is preliminary data.</text>
</comment>
<sequence length="195" mass="20906">MEKAMWTAMALSLCLGNATAPACAMDSNRSDVALSLDVTPIGLWSVSQHWRIVTMTLSSVGVLLNVMALIIIVVHRQVTSSYRAMLFSLTAIDFGLILTTFLLAVTSIYEDTIVQTGGTKTSQIISGANFSMTITQPNPSVKTACLILTAMFHSFLISAATTTLATSVDRAVAVHSPVLYRVLSTSKIFTQLNGK</sequence>
<dbReference type="Gene3D" id="1.20.1070.10">
    <property type="entry name" value="Rhodopsin 7-helix transmembrane proteins"/>
    <property type="match status" value="1"/>
</dbReference>
<comment type="subcellular location">
    <subcellularLocation>
        <location evidence="1">Membrane</location>
    </subcellularLocation>
</comment>
<keyword evidence="6" id="KW-0732">Signal</keyword>
<dbReference type="GO" id="GO:0016020">
    <property type="term" value="C:membrane"/>
    <property type="evidence" value="ECO:0007669"/>
    <property type="project" value="UniProtKB-SubCell"/>
</dbReference>
<keyword evidence="4 5" id="KW-0472">Membrane</keyword>
<evidence type="ECO:0000256" key="3">
    <source>
        <dbReference type="ARBA" id="ARBA00022989"/>
    </source>
</evidence>
<dbReference type="SUPFAM" id="SSF81321">
    <property type="entry name" value="Family A G protein-coupled receptor-like"/>
    <property type="match status" value="1"/>
</dbReference>
<evidence type="ECO:0000256" key="1">
    <source>
        <dbReference type="ARBA" id="ARBA00004370"/>
    </source>
</evidence>
<protein>
    <recommendedName>
        <fullName evidence="7">G-protein coupled receptors family 1 profile domain-containing protein</fullName>
    </recommendedName>
</protein>
<name>A0A2T7P3Y7_POMCA</name>
<evidence type="ECO:0000313" key="8">
    <source>
        <dbReference type="EMBL" id="PVD28134.1"/>
    </source>
</evidence>
<evidence type="ECO:0000313" key="9">
    <source>
        <dbReference type="Proteomes" id="UP000245119"/>
    </source>
</evidence>
<evidence type="ECO:0000256" key="6">
    <source>
        <dbReference type="SAM" id="SignalP"/>
    </source>
</evidence>
<dbReference type="InterPro" id="IPR017452">
    <property type="entry name" value="GPCR_Rhodpsn_7TM"/>
</dbReference>
<organism evidence="8 9">
    <name type="scientific">Pomacea canaliculata</name>
    <name type="common">Golden apple snail</name>
    <dbReference type="NCBI Taxonomy" id="400727"/>
    <lineage>
        <taxon>Eukaryota</taxon>
        <taxon>Metazoa</taxon>
        <taxon>Spiralia</taxon>
        <taxon>Lophotrochozoa</taxon>
        <taxon>Mollusca</taxon>
        <taxon>Gastropoda</taxon>
        <taxon>Caenogastropoda</taxon>
        <taxon>Architaenioglossa</taxon>
        <taxon>Ampullarioidea</taxon>
        <taxon>Ampullariidae</taxon>
        <taxon>Pomacea</taxon>
    </lineage>
</organism>
<evidence type="ECO:0000256" key="2">
    <source>
        <dbReference type="ARBA" id="ARBA00022692"/>
    </source>
</evidence>
<keyword evidence="3 5" id="KW-1133">Transmembrane helix</keyword>
<keyword evidence="2 5" id="KW-0812">Transmembrane</keyword>
<evidence type="ECO:0000259" key="7">
    <source>
        <dbReference type="PROSITE" id="PS50262"/>
    </source>
</evidence>
<gene>
    <name evidence="8" type="ORF">C0Q70_10718</name>
</gene>
<dbReference type="PROSITE" id="PS50262">
    <property type="entry name" value="G_PROTEIN_RECEP_F1_2"/>
    <property type="match status" value="1"/>
</dbReference>
<evidence type="ECO:0000256" key="4">
    <source>
        <dbReference type="ARBA" id="ARBA00023136"/>
    </source>
</evidence>
<feature type="signal peptide" evidence="6">
    <location>
        <begin position="1"/>
        <end position="24"/>
    </location>
</feature>